<reference evidence="1" key="2">
    <citation type="submission" date="2018-03" db="EMBL/GenBank/DDBJ databases">
        <title>The Triticum urartu genome reveals the dynamic nature of wheat genome evolution.</title>
        <authorList>
            <person name="Ling H."/>
            <person name="Ma B."/>
            <person name="Shi X."/>
            <person name="Liu H."/>
            <person name="Dong L."/>
            <person name="Sun H."/>
            <person name="Cao Y."/>
            <person name="Gao Q."/>
            <person name="Zheng S."/>
            <person name="Li Y."/>
            <person name="Yu Y."/>
            <person name="Du H."/>
            <person name="Qi M."/>
            <person name="Li Y."/>
            <person name="Yu H."/>
            <person name="Cui Y."/>
            <person name="Wang N."/>
            <person name="Chen C."/>
            <person name="Wu H."/>
            <person name="Zhao Y."/>
            <person name="Zhang J."/>
            <person name="Li Y."/>
            <person name="Zhou W."/>
            <person name="Zhang B."/>
            <person name="Hu W."/>
            <person name="Eijk M."/>
            <person name="Tang J."/>
            <person name="Witsenboer H."/>
            <person name="Zhao S."/>
            <person name="Li Z."/>
            <person name="Zhang A."/>
            <person name="Wang D."/>
            <person name="Liang C."/>
        </authorList>
    </citation>
    <scope>NUCLEOTIDE SEQUENCE [LARGE SCALE GENOMIC DNA]</scope>
    <source>
        <strain evidence="1">cv. G1812</strain>
    </source>
</reference>
<name>A0A8R7QKK2_TRIUA</name>
<dbReference type="Proteomes" id="UP000015106">
    <property type="component" value="Chromosome 5"/>
</dbReference>
<dbReference type="Gramene" id="TuG1812G0500003870.01.T01">
    <property type="protein sequence ID" value="TuG1812G0500003870.01.T01"/>
    <property type="gene ID" value="TuG1812G0500003870.01"/>
</dbReference>
<reference evidence="1" key="3">
    <citation type="submission" date="2022-06" db="UniProtKB">
        <authorList>
            <consortium name="EnsemblPlants"/>
        </authorList>
    </citation>
    <scope>IDENTIFICATION</scope>
</reference>
<keyword evidence="2" id="KW-1185">Reference proteome</keyword>
<evidence type="ECO:0000313" key="1">
    <source>
        <dbReference type="EnsemblPlants" id="TuG1812G0500003870.01.T01"/>
    </source>
</evidence>
<proteinExistence type="predicted"/>
<protein>
    <submittedName>
        <fullName evidence="1">Uncharacterized protein</fullName>
    </submittedName>
</protein>
<evidence type="ECO:0000313" key="2">
    <source>
        <dbReference type="Proteomes" id="UP000015106"/>
    </source>
</evidence>
<reference evidence="2" key="1">
    <citation type="journal article" date="2013" name="Nature">
        <title>Draft genome of the wheat A-genome progenitor Triticum urartu.</title>
        <authorList>
            <person name="Ling H.Q."/>
            <person name="Zhao S."/>
            <person name="Liu D."/>
            <person name="Wang J."/>
            <person name="Sun H."/>
            <person name="Zhang C."/>
            <person name="Fan H."/>
            <person name="Li D."/>
            <person name="Dong L."/>
            <person name="Tao Y."/>
            <person name="Gao C."/>
            <person name="Wu H."/>
            <person name="Li Y."/>
            <person name="Cui Y."/>
            <person name="Guo X."/>
            <person name="Zheng S."/>
            <person name="Wang B."/>
            <person name="Yu K."/>
            <person name="Liang Q."/>
            <person name="Yang W."/>
            <person name="Lou X."/>
            <person name="Chen J."/>
            <person name="Feng M."/>
            <person name="Jian J."/>
            <person name="Zhang X."/>
            <person name="Luo G."/>
            <person name="Jiang Y."/>
            <person name="Liu J."/>
            <person name="Wang Z."/>
            <person name="Sha Y."/>
            <person name="Zhang B."/>
            <person name="Wu H."/>
            <person name="Tang D."/>
            <person name="Shen Q."/>
            <person name="Xue P."/>
            <person name="Zou S."/>
            <person name="Wang X."/>
            <person name="Liu X."/>
            <person name="Wang F."/>
            <person name="Yang Y."/>
            <person name="An X."/>
            <person name="Dong Z."/>
            <person name="Zhang K."/>
            <person name="Zhang X."/>
            <person name="Luo M.C."/>
            <person name="Dvorak J."/>
            <person name="Tong Y."/>
            <person name="Wang J."/>
            <person name="Yang H."/>
            <person name="Li Z."/>
            <person name="Wang D."/>
            <person name="Zhang A."/>
            <person name="Wang J."/>
        </authorList>
    </citation>
    <scope>NUCLEOTIDE SEQUENCE</scope>
    <source>
        <strain evidence="2">cv. G1812</strain>
    </source>
</reference>
<organism evidence="1 2">
    <name type="scientific">Triticum urartu</name>
    <name type="common">Red wild einkorn</name>
    <name type="synonym">Crithodium urartu</name>
    <dbReference type="NCBI Taxonomy" id="4572"/>
    <lineage>
        <taxon>Eukaryota</taxon>
        <taxon>Viridiplantae</taxon>
        <taxon>Streptophyta</taxon>
        <taxon>Embryophyta</taxon>
        <taxon>Tracheophyta</taxon>
        <taxon>Spermatophyta</taxon>
        <taxon>Magnoliopsida</taxon>
        <taxon>Liliopsida</taxon>
        <taxon>Poales</taxon>
        <taxon>Poaceae</taxon>
        <taxon>BOP clade</taxon>
        <taxon>Pooideae</taxon>
        <taxon>Triticodae</taxon>
        <taxon>Triticeae</taxon>
        <taxon>Triticinae</taxon>
        <taxon>Triticum</taxon>
    </lineage>
</organism>
<dbReference type="EnsemblPlants" id="TuG1812G0500003870.01.T01">
    <property type="protein sequence ID" value="TuG1812G0500003870.01.T01"/>
    <property type="gene ID" value="TuG1812G0500003870.01"/>
</dbReference>
<dbReference type="AlphaFoldDB" id="A0A8R7QKK2"/>
<accession>A0A8R7QKK2</accession>
<sequence length="88" mass="9967">VFGSSQAPQGFAVGNPWEDARNVASVSIGWIHSTRQVCLQGYMEVGDDGVTHKNIWRYSWEEKWGPCKRSRVTGAIHLTDNIVLPRRR</sequence>